<comment type="caution">
    <text evidence="2">The sequence shown here is derived from an EMBL/GenBank/DDBJ whole genome shotgun (WGS) entry which is preliminary data.</text>
</comment>
<organism evidence="2 3">
    <name type="scientific">Kutzneria viridogrisea</name>
    <dbReference type="NCBI Taxonomy" id="47990"/>
    <lineage>
        <taxon>Bacteria</taxon>
        <taxon>Bacillati</taxon>
        <taxon>Actinomycetota</taxon>
        <taxon>Actinomycetes</taxon>
        <taxon>Pseudonocardiales</taxon>
        <taxon>Pseudonocardiaceae</taxon>
        <taxon>Kutzneria</taxon>
    </lineage>
</organism>
<reference evidence="2 3" key="1">
    <citation type="submission" date="2020-08" db="EMBL/GenBank/DDBJ databases">
        <title>Genomic Encyclopedia of Archaeal and Bacterial Type Strains, Phase II (KMG-II): from individual species to whole genera.</title>
        <authorList>
            <person name="Goeker M."/>
        </authorList>
    </citation>
    <scope>NUCLEOTIDE SEQUENCE [LARGE SCALE GENOMIC DNA]</scope>
    <source>
        <strain evidence="2 3">DSM 43850</strain>
    </source>
</reference>
<dbReference type="EMBL" id="JACJID010000001">
    <property type="protein sequence ID" value="MBA8923629.1"/>
    <property type="molecule type" value="Genomic_DNA"/>
</dbReference>
<protein>
    <submittedName>
        <fullName evidence="2">Uncharacterized protein</fullName>
    </submittedName>
</protein>
<accession>A0ABR6B9T7</accession>
<keyword evidence="3" id="KW-1185">Reference proteome</keyword>
<gene>
    <name evidence="2" type="ORF">BC739_000826</name>
</gene>
<dbReference type="RefSeq" id="WP_182836320.1">
    <property type="nucleotide sequence ID" value="NZ_BAAABQ010000062.1"/>
</dbReference>
<evidence type="ECO:0000256" key="1">
    <source>
        <dbReference type="SAM" id="MobiDB-lite"/>
    </source>
</evidence>
<proteinExistence type="predicted"/>
<name>A0ABR6B9T7_9PSEU</name>
<dbReference type="Proteomes" id="UP000517916">
    <property type="component" value="Unassembled WGS sequence"/>
</dbReference>
<feature type="region of interest" description="Disordered" evidence="1">
    <location>
        <begin position="48"/>
        <end position="69"/>
    </location>
</feature>
<feature type="compositionally biased region" description="Basic and acidic residues" evidence="1">
    <location>
        <begin position="48"/>
        <end position="61"/>
    </location>
</feature>
<evidence type="ECO:0000313" key="3">
    <source>
        <dbReference type="Proteomes" id="UP000517916"/>
    </source>
</evidence>
<evidence type="ECO:0000313" key="2">
    <source>
        <dbReference type="EMBL" id="MBA8923629.1"/>
    </source>
</evidence>
<sequence>MSDTWAPLFDRLFRSVLVPQAVLVVFGFGQVESVLPIVLRDSTHTDVTYHRTSGHENDQRIWSRSGPSQ</sequence>